<dbReference type="RefSeq" id="WP_051486864.1">
    <property type="nucleotide sequence ID" value="NZ_KK069995.1"/>
</dbReference>
<dbReference type="SUPFAM" id="SSF46689">
    <property type="entry name" value="Homeodomain-like"/>
    <property type="match status" value="1"/>
</dbReference>
<dbReference type="Gene3D" id="1.10.10.60">
    <property type="entry name" value="Homeodomain-like"/>
    <property type="match status" value="1"/>
</dbReference>
<dbReference type="eggNOG" id="COG1309">
    <property type="taxonomic scope" value="Bacteria"/>
</dbReference>
<protein>
    <submittedName>
        <fullName evidence="6">Transcriptional regulator</fullName>
    </submittedName>
</protein>
<evidence type="ECO:0000256" key="3">
    <source>
        <dbReference type="ARBA" id="ARBA00023163"/>
    </source>
</evidence>
<dbReference type="EMBL" id="JDYK01000010">
    <property type="protein sequence ID" value="EWS80980.1"/>
    <property type="molecule type" value="Genomic_DNA"/>
</dbReference>
<dbReference type="STRING" id="396014.BF93_01045"/>
<keyword evidence="7" id="KW-1185">Reference proteome</keyword>
<dbReference type="Pfam" id="PF00440">
    <property type="entry name" value="TetR_N"/>
    <property type="match status" value="1"/>
</dbReference>
<name>Z9JRH1_9MICO</name>
<proteinExistence type="predicted"/>
<dbReference type="SUPFAM" id="SSF48498">
    <property type="entry name" value="Tetracyclin repressor-like, C-terminal domain"/>
    <property type="match status" value="1"/>
</dbReference>
<comment type="caution">
    <text evidence="6">The sequence shown here is derived from an EMBL/GenBank/DDBJ whole genome shotgun (WGS) entry which is preliminary data.</text>
</comment>
<accession>Z9JRH1</accession>
<evidence type="ECO:0000259" key="5">
    <source>
        <dbReference type="PROSITE" id="PS50977"/>
    </source>
</evidence>
<gene>
    <name evidence="6" type="ORF">BF93_01045</name>
</gene>
<evidence type="ECO:0000313" key="6">
    <source>
        <dbReference type="EMBL" id="EWS80980.1"/>
    </source>
</evidence>
<dbReference type="InterPro" id="IPR036271">
    <property type="entry name" value="Tet_transcr_reg_TetR-rel_C_sf"/>
</dbReference>
<organism evidence="6 7">
    <name type="scientific">Brachybacterium phenoliresistens</name>
    <dbReference type="NCBI Taxonomy" id="396014"/>
    <lineage>
        <taxon>Bacteria</taxon>
        <taxon>Bacillati</taxon>
        <taxon>Actinomycetota</taxon>
        <taxon>Actinomycetes</taxon>
        <taxon>Micrococcales</taxon>
        <taxon>Dermabacteraceae</taxon>
        <taxon>Brachybacterium</taxon>
    </lineage>
</organism>
<dbReference type="PANTHER" id="PTHR30055">
    <property type="entry name" value="HTH-TYPE TRANSCRIPTIONAL REGULATOR RUTR"/>
    <property type="match status" value="1"/>
</dbReference>
<dbReference type="PANTHER" id="PTHR30055:SF234">
    <property type="entry name" value="HTH-TYPE TRANSCRIPTIONAL REGULATOR BETI"/>
    <property type="match status" value="1"/>
</dbReference>
<keyword evidence="3" id="KW-0804">Transcription</keyword>
<feature type="DNA-binding region" description="H-T-H motif" evidence="4">
    <location>
        <begin position="31"/>
        <end position="50"/>
    </location>
</feature>
<keyword evidence="1" id="KW-0805">Transcription regulation</keyword>
<evidence type="ECO:0000256" key="2">
    <source>
        <dbReference type="ARBA" id="ARBA00023125"/>
    </source>
</evidence>
<dbReference type="PRINTS" id="PR00455">
    <property type="entry name" value="HTHTETR"/>
</dbReference>
<dbReference type="HOGENOM" id="CLU_069356_45_3_11"/>
<reference evidence="6 7" key="1">
    <citation type="submission" date="2014-02" db="EMBL/GenBank/DDBJ databases">
        <title>Genome sequence of Brachybacterium phenoliresistens strain W13A50.</title>
        <authorList>
            <person name="Wang X."/>
        </authorList>
    </citation>
    <scope>NUCLEOTIDE SEQUENCE [LARGE SCALE GENOMIC DNA]</scope>
    <source>
        <strain evidence="6 7">W13A50</strain>
    </source>
</reference>
<dbReference type="Gene3D" id="1.10.357.10">
    <property type="entry name" value="Tetracycline Repressor, domain 2"/>
    <property type="match status" value="1"/>
</dbReference>
<evidence type="ECO:0000256" key="1">
    <source>
        <dbReference type="ARBA" id="ARBA00023015"/>
    </source>
</evidence>
<dbReference type="InterPro" id="IPR009057">
    <property type="entry name" value="Homeodomain-like_sf"/>
</dbReference>
<dbReference type="GO" id="GO:0000976">
    <property type="term" value="F:transcription cis-regulatory region binding"/>
    <property type="evidence" value="ECO:0007669"/>
    <property type="project" value="TreeGrafter"/>
</dbReference>
<dbReference type="GO" id="GO:0003700">
    <property type="term" value="F:DNA-binding transcription factor activity"/>
    <property type="evidence" value="ECO:0007669"/>
    <property type="project" value="TreeGrafter"/>
</dbReference>
<dbReference type="PROSITE" id="PS50977">
    <property type="entry name" value="HTH_TETR_2"/>
    <property type="match status" value="1"/>
</dbReference>
<dbReference type="AlphaFoldDB" id="Z9JRH1"/>
<dbReference type="Proteomes" id="UP000023067">
    <property type="component" value="Unassembled WGS sequence"/>
</dbReference>
<evidence type="ECO:0000313" key="7">
    <source>
        <dbReference type="Proteomes" id="UP000023067"/>
    </source>
</evidence>
<sequence>MTSRDLAGPHRQALLEATVEEFAAAGYQGASLNRIIRAAGISKSSFYHAAGSKAELLDVVVRALVDEIRAQWSPPPAESFADGDFWQQVQDALEGFAGLVAGSREAALLGRILYLPAAEGDDARSAVLDDVGRWIAAVIAAGRRAGAVEDRPDPAVQAAAAMGLLRGLDEWALAQAEPVPLDAAEVARLLRRLLGA</sequence>
<feature type="domain" description="HTH tetR-type" evidence="5">
    <location>
        <begin position="8"/>
        <end position="68"/>
    </location>
</feature>
<keyword evidence="2 4" id="KW-0238">DNA-binding</keyword>
<dbReference type="PATRIC" id="fig|396014.3.peg.2248"/>
<dbReference type="InterPro" id="IPR050109">
    <property type="entry name" value="HTH-type_TetR-like_transc_reg"/>
</dbReference>
<dbReference type="OrthoDB" id="3211155at2"/>
<dbReference type="InterPro" id="IPR001647">
    <property type="entry name" value="HTH_TetR"/>
</dbReference>
<evidence type="ECO:0000256" key="4">
    <source>
        <dbReference type="PROSITE-ProRule" id="PRU00335"/>
    </source>
</evidence>